<dbReference type="Proteomes" id="UP000535020">
    <property type="component" value="Unassembled WGS sequence"/>
</dbReference>
<proteinExistence type="predicted"/>
<evidence type="ECO:0000313" key="3">
    <source>
        <dbReference type="EMBL" id="NYA69795.1"/>
    </source>
</evidence>
<evidence type="ECO:0000313" key="4">
    <source>
        <dbReference type="Proteomes" id="UP000535020"/>
    </source>
</evidence>
<organism evidence="3 4">
    <name type="scientific">Flavobacterium agri</name>
    <dbReference type="NCBI Taxonomy" id="2743471"/>
    <lineage>
        <taxon>Bacteria</taxon>
        <taxon>Pseudomonadati</taxon>
        <taxon>Bacteroidota</taxon>
        <taxon>Flavobacteriia</taxon>
        <taxon>Flavobacteriales</taxon>
        <taxon>Flavobacteriaceae</taxon>
        <taxon>Flavobacterium</taxon>
    </lineage>
</organism>
<comment type="caution">
    <text evidence="3">The sequence shown here is derived from an EMBL/GenBank/DDBJ whole genome shotgun (WGS) entry which is preliminary data.</text>
</comment>
<accession>A0A7Y9C4D4</accession>
<sequence length="141" mass="16268">MKTISYLALALMLFGSNISKAQNQYTTNAETTLELESMMDSGNALNVRYFYYPNLQAYFDRQTSTYLYSRNGQDWIESSKLPNALRGYSVANNKRVPLTDYAGDSPYELVKEHMKQYPANYSSRRQPKNDKEKPTDMVAMK</sequence>
<feature type="chain" id="PRO_5030721679" description="GLPGLI family protein" evidence="2">
    <location>
        <begin position="22"/>
        <end position="141"/>
    </location>
</feature>
<dbReference type="EMBL" id="JACBJI010000001">
    <property type="protein sequence ID" value="NYA69795.1"/>
    <property type="molecule type" value="Genomic_DNA"/>
</dbReference>
<name>A0A7Y9C4D4_9FLAO</name>
<feature type="region of interest" description="Disordered" evidence="1">
    <location>
        <begin position="115"/>
        <end position="141"/>
    </location>
</feature>
<evidence type="ECO:0000256" key="2">
    <source>
        <dbReference type="SAM" id="SignalP"/>
    </source>
</evidence>
<gene>
    <name evidence="3" type="ORF">HZF10_02605</name>
</gene>
<keyword evidence="2" id="KW-0732">Signal</keyword>
<feature type="signal peptide" evidence="2">
    <location>
        <begin position="1"/>
        <end position="21"/>
    </location>
</feature>
<dbReference type="RefSeq" id="WP_176004621.1">
    <property type="nucleotide sequence ID" value="NZ_JABWMI010000005.1"/>
</dbReference>
<dbReference type="AlphaFoldDB" id="A0A7Y9C4D4"/>
<evidence type="ECO:0008006" key="5">
    <source>
        <dbReference type="Google" id="ProtNLM"/>
    </source>
</evidence>
<keyword evidence="4" id="KW-1185">Reference proteome</keyword>
<protein>
    <recommendedName>
        <fullName evidence="5">GLPGLI family protein</fullName>
    </recommendedName>
</protein>
<reference evidence="3 4" key="1">
    <citation type="submission" date="2020-07" db="EMBL/GenBank/DDBJ databases">
        <authorList>
            <person name="Sun Q."/>
        </authorList>
    </citation>
    <scope>NUCLEOTIDE SEQUENCE [LARGE SCALE GENOMIC DNA]</scope>
    <source>
        <strain evidence="3 4">MAH-1</strain>
    </source>
</reference>
<evidence type="ECO:0000256" key="1">
    <source>
        <dbReference type="SAM" id="MobiDB-lite"/>
    </source>
</evidence>